<evidence type="ECO:0000256" key="2">
    <source>
        <dbReference type="SAM" id="Phobius"/>
    </source>
</evidence>
<accession>A0A226EEV8</accession>
<feature type="transmembrane region" description="Helical" evidence="2">
    <location>
        <begin position="259"/>
        <end position="280"/>
    </location>
</feature>
<feature type="coiled-coil region" evidence="1">
    <location>
        <begin position="423"/>
        <end position="502"/>
    </location>
</feature>
<feature type="transmembrane region" description="Helical" evidence="2">
    <location>
        <begin position="145"/>
        <end position="165"/>
    </location>
</feature>
<comment type="caution">
    <text evidence="3">The sequence shown here is derived from an EMBL/GenBank/DDBJ whole genome shotgun (WGS) entry which is preliminary data.</text>
</comment>
<keyword evidence="2" id="KW-1133">Transmembrane helix</keyword>
<feature type="transmembrane region" description="Helical" evidence="2">
    <location>
        <begin position="177"/>
        <end position="195"/>
    </location>
</feature>
<reference evidence="3 4" key="1">
    <citation type="submission" date="2015-12" db="EMBL/GenBank/DDBJ databases">
        <title>The genome of Folsomia candida.</title>
        <authorList>
            <person name="Faddeeva A."/>
            <person name="Derks M.F."/>
            <person name="Anvar Y."/>
            <person name="Smit S."/>
            <person name="Van Straalen N."/>
            <person name="Roelofs D."/>
        </authorList>
    </citation>
    <scope>NUCLEOTIDE SEQUENCE [LARGE SCALE GENOMIC DNA]</scope>
    <source>
        <strain evidence="3 4">VU population</strain>
        <tissue evidence="3">Whole body</tissue>
    </source>
</reference>
<dbReference type="EMBL" id="LNIX01000004">
    <property type="protein sequence ID" value="OXA55361.1"/>
    <property type="molecule type" value="Genomic_DNA"/>
</dbReference>
<dbReference type="OrthoDB" id="102442at2759"/>
<proteinExistence type="predicted"/>
<evidence type="ECO:0000313" key="4">
    <source>
        <dbReference type="Proteomes" id="UP000198287"/>
    </source>
</evidence>
<feature type="transmembrane region" description="Helical" evidence="2">
    <location>
        <begin position="47"/>
        <end position="69"/>
    </location>
</feature>
<name>A0A226EEV8_FOLCA</name>
<gene>
    <name evidence="3" type="ORF">Fcan01_08902</name>
</gene>
<dbReference type="Proteomes" id="UP000198287">
    <property type="component" value="Unassembled WGS sequence"/>
</dbReference>
<sequence>MAPFYVSSSFGEHASKLRFFTECPIQWDGKRESLRYKSPAGNVKVQLWHFSMFLTVDTTTAAALMYTLVQAGRSSSDKPAYMPLPIALIFALLSVLVYYVIVNHVMITLYGKDAVNGWNEIVRIEGERSGGRACLIFIIRNFSMYRYVLVPSELFMQFDGFHYPLRDMNNTYKPSQVVFVTLYVLRVVILMINVFEMCRVMSLVILLFISVINLMKTIFSTLLHESERCFVSMGRVNGGITTHLQTQLAMNAFAPFQELGTFFLVLMGLVVFVVSNFVTIKLYDSMPFPVYAFFPSVSLVVAIIVSLTLPLAHGLLDASTDLKRRWGPSMVGEGDKLELKCGRRRLKGMRPYCMWAGFGGSKMFRFNKETKVQYFEQDTKTELEKEILAKLDLEAQLKGEIQEKTMKTTLIETEMIQMKATANQLLHEQNEKQQKEFESMLEKNMKNLRDEYTRKLAENKEEQARLYEEKERDHIINKEQLKNNLAEKGAELEKTLKEVRSH</sequence>
<keyword evidence="4" id="KW-1185">Reference proteome</keyword>
<protein>
    <submittedName>
        <fullName evidence="3">Reticulocyte-binding protein 2 a</fullName>
    </submittedName>
</protein>
<feature type="transmembrane region" description="Helical" evidence="2">
    <location>
        <begin position="81"/>
        <end position="101"/>
    </location>
</feature>
<evidence type="ECO:0000313" key="3">
    <source>
        <dbReference type="EMBL" id="OXA55361.1"/>
    </source>
</evidence>
<keyword evidence="2" id="KW-0472">Membrane</keyword>
<organism evidence="3 4">
    <name type="scientific">Folsomia candida</name>
    <name type="common">Springtail</name>
    <dbReference type="NCBI Taxonomy" id="158441"/>
    <lineage>
        <taxon>Eukaryota</taxon>
        <taxon>Metazoa</taxon>
        <taxon>Ecdysozoa</taxon>
        <taxon>Arthropoda</taxon>
        <taxon>Hexapoda</taxon>
        <taxon>Collembola</taxon>
        <taxon>Entomobryomorpha</taxon>
        <taxon>Isotomoidea</taxon>
        <taxon>Isotomidae</taxon>
        <taxon>Proisotominae</taxon>
        <taxon>Folsomia</taxon>
    </lineage>
</organism>
<keyword evidence="1" id="KW-0175">Coiled coil</keyword>
<evidence type="ECO:0000256" key="1">
    <source>
        <dbReference type="SAM" id="Coils"/>
    </source>
</evidence>
<dbReference type="AlphaFoldDB" id="A0A226EEV8"/>
<keyword evidence="2" id="KW-0812">Transmembrane</keyword>
<feature type="transmembrane region" description="Helical" evidence="2">
    <location>
        <begin position="292"/>
        <end position="316"/>
    </location>
</feature>
<feature type="transmembrane region" description="Helical" evidence="2">
    <location>
        <begin position="201"/>
        <end position="223"/>
    </location>
</feature>